<reference evidence="2" key="1">
    <citation type="submission" date="2021-10" db="EMBL/GenBank/DDBJ databases">
        <title>De novo Genome Assembly of Clathrus columnatus (Basidiomycota, Fungi) Using Illumina and Nanopore Sequence Data.</title>
        <authorList>
            <person name="Ogiso-Tanaka E."/>
            <person name="Itagaki H."/>
            <person name="Hosoya T."/>
            <person name="Hosaka K."/>
        </authorList>
    </citation>
    <scope>NUCLEOTIDE SEQUENCE</scope>
    <source>
        <strain evidence="2">MO-923</strain>
    </source>
</reference>
<sequence>MPYEVYCPLLDAPFLVIPDNDPPIYSTKPLKWIRYAAFSVLGVEGVLMRYTEDEAYENNPTLSMEDESPTERKLFYRPKSEVRFVDKGAYYTNYSDMTGDYQQRFSKKVLHRDGKKGVDVERELPDSVLWHIIPSIKGSKIFCKWRNGTEEAEIDNIDDVRNGVLVDMYSHGFLSCGTFGVLHTPNFALSVDEFLTPSCEVSFENLLQDFRYPTVVDGWPKDWPPAFLWDFKYGVAVAKRYGNREAMDMMSSKVRSRYRYYQYKRVNPRVEARGEIHNRREDRARREKTEHNEKDQESPDPMNDVLGPSMLFSRRVEYKSERQEQAYQLAVEKVSAWRMEVGANGK</sequence>
<name>A0AAV5A4C5_9AGAM</name>
<feature type="compositionally biased region" description="Basic and acidic residues" evidence="1">
    <location>
        <begin position="272"/>
        <end position="297"/>
    </location>
</feature>
<evidence type="ECO:0000256" key="1">
    <source>
        <dbReference type="SAM" id="MobiDB-lite"/>
    </source>
</evidence>
<gene>
    <name evidence="2" type="ORF">Clacol_002071</name>
</gene>
<keyword evidence="3" id="KW-1185">Reference proteome</keyword>
<evidence type="ECO:0008006" key="4">
    <source>
        <dbReference type="Google" id="ProtNLM"/>
    </source>
</evidence>
<proteinExistence type="predicted"/>
<protein>
    <recommendedName>
        <fullName evidence="4">HNH nuclease domain-containing protein</fullName>
    </recommendedName>
</protein>
<feature type="region of interest" description="Disordered" evidence="1">
    <location>
        <begin position="272"/>
        <end position="307"/>
    </location>
</feature>
<dbReference type="AlphaFoldDB" id="A0AAV5A4C5"/>
<comment type="caution">
    <text evidence="2">The sequence shown here is derived from an EMBL/GenBank/DDBJ whole genome shotgun (WGS) entry which is preliminary data.</text>
</comment>
<organism evidence="2 3">
    <name type="scientific">Clathrus columnatus</name>
    <dbReference type="NCBI Taxonomy" id="1419009"/>
    <lineage>
        <taxon>Eukaryota</taxon>
        <taxon>Fungi</taxon>
        <taxon>Dikarya</taxon>
        <taxon>Basidiomycota</taxon>
        <taxon>Agaricomycotina</taxon>
        <taxon>Agaricomycetes</taxon>
        <taxon>Phallomycetidae</taxon>
        <taxon>Phallales</taxon>
        <taxon>Clathraceae</taxon>
        <taxon>Clathrus</taxon>
    </lineage>
</organism>
<dbReference type="EMBL" id="BPWL01000002">
    <property type="protein sequence ID" value="GJJ07865.1"/>
    <property type="molecule type" value="Genomic_DNA"/>
</dbReference>
<dbReference type="Proteomes" id="UP001050691">
    <property type="component" value="Unassembled WGS sequence"/>
</dbReference>
<evidence type="ECO:0000313" key="2">
    <source>
        <dbReference type="EMBL" id="GJJ07865.1"/>
    </source>
</evidence>
<accession>A0AAV5A4C5</accession>
<evidence type="ECO:0000313" key="3">
    <source>
        <dbReference type="Proteomes" id="UP001050691"/>
    </source>
</evidence>